<evidence type="ECO:0000313" key="3">
    <source>
        <dbReference type="Proteomes" id="UP001228049"/>
    </source>
</evidence>
<name>A0AAD9CAT4_DISEL</name>
<sequence length="66" mass="6999">MYFFLSARYGCQGGFESRAKGGCRNTGALSHSIRRPPARVSAPDTADCPVTPQPGLPGNVQDLCQS</sequence>
<dbReference type="Proteomes" id="UP001228049">
    <property type="component" value="Unassembled WGS sequence"/>
</dbReference>
<accession>A0AAD9CAT4</accession>
<comment type="caution">
    <text evidence="2">The sequence shown here is derived from an EMBL/GenBank/DDBJ whole genome shotgun (WGS) entry which is preliminary data.</text>
</comment>
<evidence type="ECO:0000256" key="1">
    <source>
        <dbReference type="SAM" id="MobiDB-lite"/>
    </source>
</evidence>
<protein>
    <submittedName>
        <fullName evidence="2">Pre-mRNA-splicing factor cwf11</fullName>
    </submittedName>
</protein>
<keyword evidence="3" id="KW-1185">Reference proteome</keyword>
<dbReference type="AlphaFoldDB" id="A0AAD9CAT4"/>
<gene>
    <name evidence="2" type="ORF">KUDE01_016863</name>
</gene>
<organism evidence="2 3">
    <name type="scientific">Dissostichus eleginoides</name>
    <name type="common">Patagonian toothfish</name>
    <name type="synonym">Dissostichus amissus</name>
    <dbReference type="NCBI Taxonomy" id="100907"/>
    <lineage>
        <taxon>Eukaryota</taxon>
        <taxon>Metazoa</taxon>
        <taxon>Chordata</taxon>
        <taxon>Craniata</taxon>
        <taxon>Vertebrata</taxon>
        <taxon>Euteleostomi</taxon>
        <taxon>Actinopterygii</taxon>
        <taxon>Neopterygii</taxon>
        <taxon>Teleostei</taxon>
        <taxon>Neoteleostei</taxon>
        <taxon>Acanthomorphata</taxon>
        <taxon>Eupercaria</taxon>
        <taxon>Perciformes</taxon>
        <taxon>Notothenioidei</taxon>
        <taxon>Nototheniidae</taxon>
        <taxon>Dissostichus</taxon>
    </lineage>
</organism>
<evidence type="ECO:0000313" key="2">
    <source>
        <dbReference type="EMBL" id="KAK1897331.1"/>
    </source>
</evidence>
<proteinExistence type="predicted"/>
<reference evidence="2" key="1">
    <citation type="submission" date="2023-04" db="EMBL/GenBank/DDBJ databases">
        <title>Chromosome-level genome of Chaenocephalus aceratus.</title>
        <authorList>
            <person name="Park H."/>
        </authorList>
    </citation>
    <scope>NUCLEOTIDE SEQUENCE</scope>
    <source>
        <strain evidence="2">DE</strain>
        <tissue evidence="2">Muscle</tissue>
    </source>
</reference>
<feature type="region of interest" description="Disordered" evidence="1">
    <location>
        <begin position="27"/>
        <end position="66"/>
    </location>
</feature>
<dbReference type="EMBL" id="JASDAP010000009">
    <property type="protein sequence ID" value="KAK1897331.1"/>
    <property type="molecule type" value="Genomic_DNA"/>
</dbReference>